<name>A0A0D0C8K4_9AGAR</name>
<dbReference type="Proteomes" id="UP000053593">
    <property type="component" value="Unassembled WGS sequence"/>
</dbReference>
<feature type="region of interest" description="Disordered" evidence="1">
    <location>
        <begin position="246"/>
        <end position="276"/>
    </location>
</feature>
<gene>
    <name evidence="2" type="ORF">GYMLUDRAFT_252374</name>
</gene>
<organism evidence="2 3">
    <name type="scientific">Collybiopsis luxurians FD-317 M1</name>
    <dbReference type="NCBI Taxonomy" id="944289"/>
    <lineage>
        <taxon>Eukaryota</taxon>
        <taxon>Fungi</taxon>
        <taxon>Dikarya</taxon>
        <taxon>Basidiomycota</taxon>
        <taxon>Agaricomycotina</taxon>
        <taxon>Agaricomycetes</taxon>
        <taxon>Agaricomycetidae</taxon>
        <taxon>Agaricales</taxon>
        <taxon>Marasmiineae</taxon>
        <taxon>Omphalotaceae</taxon>
        <taxon>Collybiopsis</taxon>
        <taxon>Collybiopsis luxurians</taxon>
    </lineage>
</organism>
<feature type="compositionally biased region" description="Polar residues" evidence="1">
    <location>
        <begin position="255"/>
        <end position="276"/>
    </location>
</feature>
<dbReference type="EMBL" id="KN834873">
    <property type="protein sequence ID" value="KIK51083.1"/>
    <property type="molecule type" value="Genomic_DNA"/>
</dbReference>
<reference evidence="2 3" key="1">
    <citation type="submission" date="2014-04" db="EMBL/GenBank/DDBJ databases">
        <title>Evolutionary Origins and Diversification of the Mycorrhizal Mutualists.</title>
        <authorList>
            <consortium name="DOE Joint Genome Institute"/>
            <consortium name="Mycorrhizal Genomics Consortium"/>
            <person name="Kohler A."/>
            <person name="Kuo A."/>
            <person name="Nagy L.G."/>
            <person name="Floudas D."/>
            <person name="Copeland A."/>
            <person name="Barry K.W."/>
            <person name="Cichocki N."/>
            <person name="Veneault-Fourrey C."/>
            <person name="LaButti K."/>
            <person name="Lindquist E.A."/>
            <person name="Lipzen A."/>
            <person name="Lundell T."/>
            <person name="Morin E."/>
            <person name="Murat C."/>
            <person name="Riley R."/>
            <person name="Ohm R."/>
            <person name="Sun H."/>
            <person name="Tunlid A."/>
            <person name="Henrissat B."/>
            <person name="Grigoriev I.V."/>
            <person name="Hibbett D.S."/>
            <person name="Martin F."/>
        </authorList>
    </citation>
    <scope>NUCLEOTIDE SEQUENCE [LARGE SCALE GENOMIC DNA]</scope>
    <source>
        <strain evidence="2 3">FD-317 M1</strain>
    </source>
</reference>
<accession>A0A0D0C8K4</accession>
<evidence type="ECO:0000313" key="3">
    <source>
        <dbReference type="Proteomes" id="UP000053593"/>
    </source>
</evidence>
<dbReference type="AlphaFoldDB" id="A0A0D0C8K4"/>
<dbReference type="HOGENOM" id="CLU_1008498_0_0_1"/>
<keyword evidence="3" id="KW-1185">Reference proteome</keyword>
<sequence>MFPTANSAEILLGIKLQTSNIPGEDETEAIQEQILILNNFVTPAQNIAHLYPILVFSGHHWLDDTSGPQVNCARRPSLGNEQGSWLLGYNVCIRPNITFKVGVHPAPYSPRIPVVHPRPIYHLFLQRVIKALTGRSLSGRELKDQIDVHSLLLNFSACHDYDFHSYPLAYQLPAIPSPTPRFRFPVPRTGAQVLFYSAQFERCSRAAGSVELDVEVATTASRVIPSSLSALVEQVRLGIDGILESDDTAKGKTANGDTQSQPSTHATLTFPKSSLH</sequence>
<evidence type="ECO:0000256" key="1">
    <source>
        <dbReference type="SAM" id="MobiDB-lite"/>
    </source>
</evidence>
<evidence type="ECO:0000313" key="2">
    <source>
        <dbReference type="EMBL" id="KIK51083.1"/>
    </source>
</evidence>
<protein>
    <submittedName>
        <fullName evidence="2">Unplaced genomic scaffold GYMLUscaffold_125, whole genome shotgun sequence</fullName>
    </submittedName>
</protein>
<proteinExistence type="predicted"/>